<evidence type="ECO:0000256" key="6">
    <source>
        <dbReference type="ARBA" id="ARBA00023136"/>
    </source>
</evidence>
<keyword evidence="2" id="KW-1003">Cell membrane</keyword>
<name>A0A9Q1J7D8_SYNKA</name>
<feature type="transmembrane region" description="Helical" evidence="10">
    <location>
        <begin position="112"/>
        <end position="130"/>
    </location>
</feature>
<dbReference type="InterPro" id="IPR000276">
    <property type="entry name" value="GPCR_Rhodpsn"/>
</dbReference>
<keyword evidence="5 10" id="KW-0297">G-protein coupled receptor</keyword>
<feature type="transmembrane region" description="Helical" evidence="10">
    <location>
        <begin position="449"/>
        <end position="466"/>
    </location>
</feature>
<evidence type="ECO:0000256" key="10">
    <source>
        <dbReference type="RuleBase" id="RU046427"/>
    </source>
</evidence>
<dbReference type="GO" id="GO:0005000">
    <property type="term" value="F:vasopressin receptor activity"/>
    <property type="evidence" value="ECO:0007669"/>
    <property type="project" value="InterPro"/>
</dbReference>
<dbReference type="CDD" id="cd15388">
    <property type="entry name" value="7tmA_V2R"/>
    <property type="match status" value="1"/>
</dbReference>
<evidence type="ECO:0000256" key="7">
    <source>
        <dbReference type="ARBA" id="ARBA00023170"/>
    </source>
</evidence>
<dbReference type="InterPro" id="IPR017452">
    <property type="entry name" value="GPCR_Rhodpsn_7TM"/>
</dbReference>
<evidence type="ECO:0000256" key="4">
    <source>
        <dbReference type="ARBA" id="ARBA00022989"/>
    </source>
</evidence>
<keyword evidence="14" id="KW-1185">Reference proteome</keyword>
<dbReference type="Proteomes" id="UP001152622">
    <property type="component" value="Chromosome 3"/>
</dbReference>
<evidence type="ECO:0000256" key="11">
    <source>
        <dbReference type="SAM" id="MobiDB-lite"/>
    </source>
</evidence>
<dbReference type="GO" id="GO:0032870">
    <property type="term" value="P:cellular response to hormone stimulus"/>
    <property type="evidence" value="ECO:0007669"/>
    <property type="project" value="TreeGrafter"/>
</dbReference>
<dbReference type="PRINTS" id="PR00237">
    <property type="entry name" value="GPCRRHODOPSN"/>
</dbReference>
<dbReference type="EMBL" id="JAINUF010000003">
    <property type="protein sequence ID" value="KAJ8370008.1"/>
    <property type="molecule type" value="Genomic_DNA"/>
</dbReference>
<evidence type="ECO:0000313" key="14">
    <source>
        <dbReference type="Proteomes" id="UP001152622"/>
    </source>
</evidence>
<dbReference type="GO" id="GO:0005886">
    <property type="term" value="C:plasma membrane"/>
    <property type="evidence" value="ECO:0007669"/>
    <property type="project" value="UniProtKB-SubCell"/>
</dbReference>
<feature type="domain" description="G-protein coupled receptors family 1 profile" evidence="12">
    <location>
        <begin position="92"/>
        <end position="475"/>
    </location>
</feature>
<dbReference type="GO" id="GO:0042277">
    <property type="term" value="F:peptide binding"/>
    <property type="evidence" value="ECO:0007669"/>
    <property type="project" value="TreeGrafter"/>
</dbReference>
<evidence type="ECO:0000256" key="3">
    <source>
        <dbReference type="ARBA" id="ARBA00022692"/>
    </source>
</evidence>
<feature type="transmembrane region" description="Helical" evidence="10">
    <location>
        <begin position="192"/>
        <end position="214"/>
    </location>
</feature>
<dbReference type="PROSITE" id="PS00237">
    <property type="entry name" value="G_PROTEIN_RECEP_F1_1"/>
    <property type="match status" value="1"/>
</dbReference>
<evidence type="ECO:0000256" key="9">
    <source>
        <dbReference type="ARBA" id="ARBA00023224"/>
    </source>
</evidence>
<dbReference type="Gene3D" id="1.20.1070.10">
    <property type="entry name" value="Rhodopsin 7-helix transmembrane proteins"/>
    <property type="match status" value="1"/>
</dbReference>
<evidence type="ECO:0000256" key="5">
    <source>
        <dbReference type="ARBA" id="ARBA00023040"/>
    </source>
</evidence>
<dbReference type="PANTHER" id="PTHR24241">
    <property type="entry name" value="NEUROPEPTIDE RECEPTOR-RELATED G-PROTEIN COUPLED RECEPTOR"/>
    <property type="match status" value="1"/>
</dbReference>
<evidence type="ECO:0000256" key="1">
    <source>
        <dbReference type="ARBA" id="ARBA00004651"/>
    </source>
</evidence>
<keyword evidence="7 10" id="KW-0675">Receptor</keyword>
<protein>
    <recommendedName>
        <fullName evidence="12">G-protein coupled receptors family 1 profile domain-containing protein</fullName>
    </recommendedName>
</protein>
<dbReference type="PANTHER" id="PTHR24241:SF20">
    <property type="entry name" value="VASOPRESSIN V2 RECEPTOR"/>
    <property type="match status" value="1"/>
</dbReference>
<keyword evidence="6 10" id="KW-0472">Membrane</keyword>
<dbReference type="AlphaFoldDB" id="A0A9Q1J7D8"/>
<dbReference type="InterPro" id="IPR001817">
    <property type="entry name" value="Vasoprsn_rcpt"/>
</dbReference>
<feature type="transmembrane region" description="Helical" evidence="10">
    <location>
        <begin position="239"/>
        <end position="263"/>
    </location>
</feature>
<comment type="similarity">
    <text evidence="10">Belongs to the G-protein coupled receptor 1 family. Vasopressin/oxytocin receptor subfamily.</text>
</comment>
<keyword evidence="8 10" id="KW-0325">Glycoprotein</keyword>
<feature type="region of interest" description="Disordered" evidence="11">
    <location>
        <begin position="500"/>
        <end position="523"/>
    </location>
</feature>
<dbReference type="Pfam" id="PF00001">
    <property type="entry name" value="7tm_1"/>
    <property type="match status" value="1"/>
</dbReference>
<feature type="compositionally biased region" description="Low complexity" evidence="11">
    <location>
        <begin position="508"/>
        <end position="523"/>
    </location>
</feature>
<feature type="region of interest" description="Disordered" evidence="11">
    <location>
        <begin position="321"/>
        <end position="373"/>
    </location>
</feature>
<sequence>MATVSWETDWGGLTHSTPAAGGGNYNSSLFQDYTNSSRAHGGGAHHWRVTDNGSISGGSLPTLSAPPMERNVPLAQAEIAILCLILAMTALGNGLVLWVLLRRRKHHAPMHLFMINLCVADLVVAFFQVLPQLAWDITGHFQGPDALCRLVKYLQIVGMFASSYMIVAMTVDRHYAICCPLQAYRGGATSRWNVPIMVAWGLALVLSIPQIFIFSKSEISPGVLECWGNFAKHWGLKAYVTWMTLSVFMLPALIITVCQVRIFREIHNNIYLKSERRVSAELKKNSVFFWFHCAHPSNSSGYWPRASSYCSPPCDPAELITLNPADSENGSSAGARPGFRAAGSPSATDSPPHPQGQTTSLPPVGERPTFAPNDVISDGALPDPCPYAPPPPAAPLPVSLPFPSVSRAMSKTARMTLVIVLVYTVCWSPYFIVQLWAAWDPNPPIEACLLVQFGVAFTLLMLLANLNSCTNPWIYTAFSNSVSRDLQALLPCCSSSRELRRGSIGNDSTSTHTSTTATKNNVY</sequence>
<gene>
    <name evidence="13" type="ORF">SKAU_G00100360</name>
</gene>
<accession>A0A9Q1J7D8</accession>
<evidence type="ECO:0000259" key="12">
    <source>
        <dbReference type="PROSITE" id="PS50262"/>
    </source>
</evidence>
<dbReference type="OrthoDB" id="5987909at2759"/>
<proteinExistence type="inferred from homology"/>
<evidence type="ECO:0000256" key="8">
    <source>
        <dbReference type="ARBA" id="ARBA00023180"/>
    </source>
</evidence>
<reference evidence="13" key="1">
    <citation type="journal article" date="2023" name="Science">
        <title>Genome structures resolve the early diversification of teleost fishes.</title>
        <authorList>
            <person name="Parey E."/>
            <person name="Louis A."/>
            <person name="Montfort J."/>
            <person name="Bouchez O."/>
            <person name="Roques C."/>
            <person name="Iampietro C."/>
            <person name="Lluch J."/>
            <person name="Castinel A."/>
            <person name="Donnadieu C."/>
            <person name="Desvignes T."/>
            <person name="Floi Bucao C."/>
            <person name="Jouanno E."/>
            <person name="Wen M."/>
            <person name="Mejri S."/>
            <person name="Dirks R."/>
            <person name="Jansen H."/>
            <person name="Henkel C."/>
            <person name="Chen W.J."/>
            <person name="Zahm M."/>
            <person name="Cabau C."/>
            <person name="Klopp C."/>
            <person name="Thompson A.W."/>
            <person name="Robinson-Rechavi M."/>
            <person name="Braasch I."/>
            <person name="Lecointre G."/>
            <person name="Bobe J."/>
            <person name="Postlethwait J.H."/>
            <person name="Berthelot C."/>
            <person name="Roest Crollius H."/>
            <person name="Guiguen Y."/>
        </authorList>
    </citation>
    <scope>NUCLEOTIDE SEQUENCE</scope>
    <source>
        <strain evidence="13">WJC10195</strain>
    </source>
</reference>
<feature type="transmembrane region" description="Helical" evidence="10">
    <location>
        <begin position="150"/>
        <end position="171"/>
    </location>
</feature>
<dbReference type="GO" id="GO:0001992">
    <property type="term" value="P:regulation of systemic arterial blood pressure by vasopressin"/>
    <property type="evidence" value="ECO:0007669"/>
    <property type="project" value="TreeGrafter"/>
</dbReference>
<comment type="subcellular location">
    <subcellularLocation>
        <location evidence="1 10">Cell membrane</location>
        <topology evidence="1 10">Multi-pass membrane protein</topology>
    </subcellularLocation>
</comment>
<organism evidence="13 14">
    <name type="scientific">Synaphobranchus kaupii</name>
    <name type="common">Kaup's arrowtooth eel</name>
    <dbReference type="NCBI Taxonomy" id="118154"/>
    <lineage>
        <taxon>Eukaryota</taxon>
        <taxon>Metazoa</taxon>
        <taxon>Chordata</taxon>
        <taxon>Craniata</taxon>
        <taxon>Vertebrata</taxon>
        <taxon>Euteleostomi</taxon>
        <taxon>Actinopterygii</taxon>
        <taxon>Neopterygii</taxon>
        <taxon>Teleostei</taxon>
        <taxon>Anguilliformes</taxon>
        <taxon>Synaphobranchidae</taxon>
        <taxon>Synaphobranchus</taxon>
    </lineage>
</organism>
<dbReference type="PROSITE" id="PS50262">
    <property type="entry name" value="G_PROTEIN_RECEP_F1_2"/>
    <property type="match status" value="1"/>
</dbReference>
<keyword evidence="3 10" id="KW-0812">Transmembrane</keyword>
<dbReference type="PRINTS" id="PR00896">
    <property type="entry name" value="VASOPRESSINR"/>
</dbReference>
<evidence type="ECO:0000256" key="2">
    <source>
        <dbReference type="ARBA" id="ARBA00022475"/>
    </source>
</evidence>
<comment type="caution">
    <text evidence="13">The sequence shown here is derived from an EMBL/GenBank/DDBJ whole genome shotgun (WGS) entry which is preliminary data.</text>
</comment>
<dbReference type="GO" id="GO:0045907">
    <property type="term" value="P:positive regulation of vasoconstriction"/>
    <property type="evidence" value="ECO:0007669"/>
    <property type="project" value="TreeGrafter"/>
</dbReference>
<feature type="compositionally biased region" description="Polar residues" evidence="11">
    <location>
        <begin position="345"/>
        <end position="361"/>
    </location>
</feature>
<keyword evidence="9 10" id="KW-0807">Transducer</keyword>
<feature type="transmembrane region" description="Helical" evidence="10">
    <location>
        <begin position="79"/>
        <end position="100"/>
    </location>
</feature>
<keyword evidence="4 10" id="KW-1133">Transmembrane helix</keyword>
<evidence type="ECO:0000313" key="13">
    <source>
        <dbReference type="EMBL" id="KAJ8370008.1"/>
    </source>
</evidence>
<dbReference type="SUPFAM" id="SSF81321">
    <property type="entry name" value="Family A G protein-coupled receptor-like"/>
    <property type="match status" value="1"/>
</dbReference>
<feature type="transmembrane region" description="Helical" evidence="10">
    <location>
        <begin position="417"/>
        <end position="437"/>
    </location>
</feature>